<dbReference type="InterPro" id="IPR045874">
    <property type="entry name" value="LRK10/LRL21-25-like"/>
</dbReference>
<proteinExistence type="predicted"/>
<reference evidence="15 16" key="1">
    <citation type="journal article" date="2018" name="Mol. Plant">
        <title>The genome of Artemisia annua provides insight into the evolution of Asteraceae family and artemisinin biosynthesis.</title>
        <authorList>
            <person name="Shen Q."/>
            <person name="Zhang L."/>
            <person name="Liao Z."/>
            <person name="Wang S."/>
            <person name="Yan T."/>
            <person name="Shi P."/>
            <person name="Liu M."/>
            <person name="Fu X."/>
            <person name="Pan Q."/>
            <person name="Wang Y."/>
            <person name="Lv Z."/>
            <person name="Lu X."/>
            <person name="Zhang F."/>
            <person name="Jiang W."/>
            <person name="Ma Y."/>
            <person name="Chen M."/>
            <person name="Hao X."/>
            <person name="Li L."/>
            <person name="Tang Y."/>
            <person name="Lv G."/>
            <person name="Zhou Y."/>
            <person name="Sun X."/>
            <person name="Brodelius P.E."/>
            <person name="Rose J.K.C."/>
            <person name="Tang K."/>
        </authorList>
    </citation>
    <scope>NUCLEOTIDE SEQUENCE [LARGE SCALE GENOMIC DNA]</scope>
    <source>
        <strain evidence="16">cv. Huhao1</strain>
        <tissue evidence="15">Leaf</tissue>
    </source>
</reference>
<dbReference type="GO" id="GO:0016020">
    <property type="term" value="C:membrane"/>
    <property type="evidence" value="ECO:0007669"/>
    <property type="project" value="UniProtKB-SubCell"/>
</dbReference>
<evidence type="ECO:0000256" key="3">
    <source>
        <dbReference type="ARBA" id="ARBA00022679"/>
    </source>
</evidence>
<evidence type="ECO:0000256" key="13">
    <source>
        <dbReference type="SAM" id="MobiDB-lite"/>
    </source>
</evidence>
<evidence type="ECO:0000256" key="1">
    <source>
        <dbReference type="ARBA" id="ARBA00004479"/>
    </source>
</evidence>
<dbReference type="Gene3D" id="1.10.510.10">
    <property type="entry name" value="Transferase(Phosphotransferase) domain 1"/>
    <property type="match status" value="1"/>
</dbReference>
<feature type="binding site" evidence="12">
    <location>
        <position position="371"/>
    </location>
    <ligand>
        <name>ATP</name>
        <dbReference type="ChEBI" id="CHEBI:30616"/>
    </ligand>
</feature>
<protein>
    <recommendedName>
        <fullName evidence="14">Protein kinase domain-containing protein</fullName>
    </recommendedName>
</protein>
<keyword evidence="8 12" id="KW-0067">ATP-binding</keyword>
<dbReference type="OrthoDB" id="4062651at2759"/>
<keyword evidence="4" id="KW-0812">Transmembrane</keyword>
<dbReference type="GO" id="GO:0005524">
    <property type="term" value="F:ATP binding"/>
    <property type="evidence" value="ECO:0007669"/>
    <property type="project" value="UniProtKB-UniRule"/>
</dbReference>
<dbReference type="PROSITE" id="PS00108">
    <property type="entry name" value="PROTEIN_KINASE_ST"/>
    <property type="match status" value="1"/>
</dbReference>
<dbReference type="EMBL" id="PKPP01000900">
    <property type="protein sequence ID" value="PWA87574.1"/>
    <property type="molecule type" value="Genomic_DNA"/>
</dbReference>
<dbReference type="FunFam" id="3.30.200.20:FF:000178">
    <property type="entry name" value="serine/threonine-protein kinase PBS1-like"/>
    <property type="match status" value="1"/>
</dbReference>
<accession>A0A2U1PP85</accession>
<evidence type="ECO:0000256" key="10">
    <source>
        <dbReference type="ARBA" id="ARBA00023136"/>
    </source>
</evidence>
<evidence type="ECO:0000259" key="14">
    <source>
        <dbReference type="PROSITE" id="PS50011"/>
    </source>
</evidence>
<dbReference type="SMART" id="SM00220">
    <property type="entry name" value="S_TKc"/>
    <property type="match status" value="1"/>
</dbReference>
<organism evidence="15 16">
    <name type="scientific">Artemisia annua</name>
    <name type="common">Sweet wormwood</name>
    <dbReference type="NCBI Taxonomy" id="35608"/>
    <lineage>
        <taxon>Eukaryota</taxon>
        <taxon>Viridiplantae</taxon>
        <taxon>Streptophyta</taxon>
        <taxon>Embryophyta</taxon>
        <taxon>Tracheophyta</taxon>
        <taxon>Spermatophyta</taxon>
        <taxon>Magnoliopsida</taxon>
        <taxon>eudicotyledons</taxon>
        <taxon>Gunneridae</taxon>
        <taxon>Pentapetalae</taxon>
        <taxon>asterids</taxon>
        <taxon>campanulids</taxon>
        <taxon>Asterales</taxon>
        <taxon>Asteraceae</taxon>
        <taxon>Asteroideae</taxon>
        <taxon>Anthemideae</taxon>
        <taxon>Artemisiinae</taxon>
        <taxon>Artemisia</taxon>
    </lineage>
</organism>
<keyword evidence="9" id="KW-1133">Transmembrane helix</keyword>
<dbReference type="AlphaFoldDB" id="A0A2U1PP85"/>
<evidence type="ECO:0000256" key="5">
    <source>
        <dbReference type="ARBA" id="ARBA00022729"/>
    </source>
</evidence>
<feature type="domain" description="Protein kinase" evidence="14">
    <location>
        <begin position="343"/>
        <end position="616"/>
    </location>
</feature>
<comment type="caution">
    <text evidence="15">The sequence shown here is derived from an EMBL/GenBank/DDBJ whole genome shotgun (WGS) entry which is preliminary data.</text>
</comment>
<dbReference type="PROSITE" id="PS50011">
    <property type="entry name" value="PROTEIN_KINASE_DOM"/>
    <property type="match status" value="1"/>
</dbReference>
<dbReference type="InterPro" id="IPR000719">
    <property type="entry name" value="Prot_kinase_dom"/>
</dbReference>
<name>A0A2U1PP85_ARTAN</name>
<evidence type="ECO:0000256" key="12">
    <source>
        <dbReference type="PROSITE-ProRule" id="PRU10141"/>
    </source>
</evidence>
<keyword evidence="2" id="KW-0723">Serine/threonine-protein kinase</keyword>
<evidence type="ECO:0000313" key="16">
    <source>
        <dbReference type="Proteomes" id="UP000245207"/>
    </source>
</evidence>
<dbReference type="Pfam" id="PF00069">
    <property type="entry name" value="Pkinase"/>
    <property type="match status" value="1"/>
</dbReference>
<dbReference type="STRING" id="35608.A0A2U1PP85"/>
<feature type="compositionally biased region" description="Polar residues" evidence="13">
    <location>
        <begin position="637"/>
        <end position="655"/>
    </location>
</feature>
<keyword evidence="3" id="KW-0808">Transferase</keyword>
<dbReference type="Proteomes" id="UP000245207">
    <property type="component" value="Unassembled WGS sequence"/>
</dbReference>
<sequence length="680" mass="74551">MFIQVLHIFLHSADRQRNPLAFSFICRVMIKLQNLFIFFFTILPCVTSQSPIGCNRSCPNGEFNQVPYPFGFSSGCEIQLNCTSNGIVLIGEFPIQQFNSDKLIVTLPTKCGRSADTLSHLYGDHYAPMSANAILMENCTEQTTNCMLPVPISQFRMAIANCSIHGYGNTSCYAGDVRTSMFLDYGNLTGMGCRFLLTGFVSKRVGGIGPPPSMTRAVELGWWVKGSCNCSDGADCTQIVSPVDGSDGFRCNCKSGLDGDGYKSSTGCQKFKGSKGVMHSKKWKLAISSSSAIVAIMLLLIVIQKKPWDTRKSADHKLEKFISNYGSLAPKRYNYSEIKKFTKSFLEKLGQGGYGSVYKGELPDGQLVAVKLLNEATGDGQDFINEVASIGRTSHVNIVTLLGFCIEGKKRALMYEFMSNGSLDKFLCGDGSHLDWYTLFQIAKGIAKGLEYLHQGCNTRIVHFDIKPHNILLDKEFVPKISDFGLAKLCKKKESTVSVLGARGTAGYMAPEVFFKSLGGASHKSDVYSYGMMVLEMTGAHKRNKASKTATSEEYFPDWIYKQVETGGNLGDYGVKTEEEEELARKMMIVSLWCIQSNPSDRPSITKVLEMLEGSFESLEVPPKRFWSSPTGSAQVTSLSATQSSGSKGESTVQGYVSLPNPHKATPSSSIALPYPPSSF</sequence>
<evidence type="ECO:0000313" key="15">
    <source>
        <dbReference type="EMBL" id="PWA87574.1"/>
    </source>
</evidence>
<dbReference type="InterPro" id="IPR011009">
    <property type="entry name" value="Kinase-like_dom_sf"/>
</dbReference>
<dbReference type="FunFam" id="1.10.510.10:FF:000590">
    <property type="entry name" value="PR5-like receptor kinase"/>
    <property type="match status" value="1"/>
</dbReference>
<dbReference type="GO" id="GO:0004674">
    <property type="term" value="F:protein serine/threonine kinase activity"/>
    <property type="evidence" value="ECO:0007669"/>
    <property type="project" value="UniProtKB-KW"/>
</dbReference>
<gene>
    <name evidence="15" type="ORF">CTI12_AA128370</name>
</gene>
<dbReference type="InterPro" id="IPR017441">
    <property type="entry name" value="Protein_kinase_ATP_BS"/>
</dbReference>
<evidence type="ECO:0000256" key="11">
    <source>
        <dbReference type="ARBA" id="ARBA00023180"/>
    </source>
</evidence>
<keyword evidence="16" id="KW-1185">Reference proteome</keyword>
<keyword evidence="10" id="KW-0472">Membrane</keyword>
<dbReference type="InterPro" id="IPR008271">
    <property type="entry name" value="Ser/Thr_kinase_AS"/>
</dbReference>
<dbReference type="PROSITE" id="PS00107">
    <property type="entry name" value="PROTEIN_KINASE_ATP"/>
    <property type="match status" value="1"/>
</dbReference>
<evidence type="ECO:0000256" key="2">
    <source>
        <dbReference type="ARBA" id="ARBA00022527"/>
    </source>
</evidence>
<evidence type="ECO:0000256" key="8">
    <source>
        <dbReference type="ARBA" id="ARBA00022840"/>
    </source>
</evidence>
<evidence type="ECO:0000256" key="9">
    <source>
        <dbReference type="ARBA" id="ARBA00022989"/>
    </source>
</evidence>
<evidence type="ECO:0000256" key="6">
    <source>
        <dbReference type="ARBA" id="ARBA00022741"/>
    </source>
</evidence>
<dbReference type="SUPFAM" id="SSF56112">
    <property type="entry name" value="Protein kinase-like (PK-like)"/>
    <property type="match status" value="1"/>
</dbReference>
<evidence type="ECO:0000256" key="4">
    <source>
        <dbReference type="ARBA" id="ARBA00022692"/>
    </source>
</evidence>
<evidence type="ECO:0000256" key="7">
    <source>
        <dbReference type="ARBA" id="ARBA00022777"/>
    </source>
</evidence>
<comment type="subcellular location">
    <subcellularLocation>
        <location evidence="1">Membrane</location>
        <topology evidence="1">Single-pass type I membrane protein</topology>
    </subcellularLocation>
</comment>
<keyword evidence="11" id="KW-0325">Glycoprotein</keyword>
<dbReference type="Gene3D" id="3.30.200.20">
    <property type="entry name" value="Phosphorylase Kinase, domain 1"/>
    <property type="match status" value="1"/>
</dbReference>
<keyword evidence="5" id="KW-0732">Signal</keyword>
<keyword evidence="7" id="KW-0418">Kinase</keyword>
<dbReference type="PANTHER" id="PTHR27009">
    <property type="entry name" value="RUST RESISTANCE KINASE LR10-RELATED"/>
    <property type="match status" value="1"/>
</dbReference>
<feature type="region of interest" description="Disordered" evidence="13">
    <location>
        <begin position="637"/>
        <end position="680"/>
    </location>
</feature>
<keyword evidence="6 12" id="KW-0547">Nucleotide-binding</keyword>